<evidence type="ECO:0000256" key="2">
    <source>
        <dbReference type="SAM" id="Phobius"/>
    </source>
</evidence>
<dbReference type="Proteomes" id="UP000479190">
    <property type="component" value="Unassembled WGS sequence"/>
</dbReference>
<evidence type="ECO:0000313" key="4">
    <source>
        <dbReference type="Proteomes" id="UP000479190"/>
    </source>
</evidence>
<dbReference type="AlphaFoldDB" id="A0A6H5ITA8"/>
<gene>
    <name evidence="3" type="ORF">TBRA_LOCUS12095</name>
</gene>
<name>A0A6H5ITA8_9HYME</name>
<reference evidence="3 4" key="1">
    <citation type="submission" date="2020-02" db="EMBL/GenBank/DDBJ databases">
        <authorList>
            <person name="Ferguson B K."/>
        </authorList>
    </citation>
    <scope>NUCLEOTIDE SEQUENCE [LARGE SCALE GENOMIC DNA]</scope>
</reference>
<proteinExistence type="predicted"/>
<organism evidence="3 4">
    <name type="scientific">Trichogramma brassicae</name>
    <dbReference type="NCBI Taxonomy" id="86971"/>
    <lineage>
        <taxon>Eukaryota</taxon>
        <taxon>Metazoa</taxon>
        <taxon>Ecdysozoa</taxon>
        <taxon>Arthropoda</taxon>
        <taxon>Hexapoda</taxon>
        <taxon>Insecta</taxon>
        <taxon>Pterygota</taxon>
        <taxon>Neoptera</taxon>
        <taxon>Endopterygota</taxon>
        <taxon>Hymenoptera</taxon>
        <taxon>Apocrita</taxon>
        <taxon>Proctotrupomorpha</taxon>
        <taxon>Chalcidoidea</taxon>
        <taxon>Trichogrammatidae</taxon>
        <taxon>Trichogramma</taxon>
    </lineage>
</organism>
<keyword evidence="2" id="KW-0812">Transmembrane</keyword>
<accession>A0A6H5ITA8</accession>
<feature type="region of interest" description="Disordered" evidence="1">
    <location>
        <begin position="238"/>
        <end position="298"/>
    </location>
</feature>
<evidence type="ECO:0000256" key="1">
    <source>
        <dbReference type="SAM" id="MobiDB-lite"/>
    </source>
</evidence>
<feature type="non-terminal residue" evidence="3">
    <location>
        <position position="1"/>
    </location>
</feature>
<keyword evidence="4" id="KW-1185">Reference proteome</keyword>
<feature type="transmembrane region" description="Helical" evidence="2">
    <location>
        <begin position="93"/>
        <end position="123"/>
    </location>
</feature>
<feature type="compositionally biased region" description="Basic and acidic residues" evidence="1">
    <location>
        <begin position="284"/>
        <end position="298"/>
    </location>
</feature>
<keyword evidence="2" id="KW-1133">Transmembrane helix</keyword>
<evidence type="ECO:0000313" key="3">
    <source>
        <dbReference type="EMBL" id="CAB0040379.1"/>
    </source>
</evidence>
<keyword evidence="2" id="KW-0472">Membrane</keyword>
<sequence length="331" mass="36109">RRLCHTVRVHVCARLLPLSSSERTHTSKRRTGSVSPRQTTAAAWRTRTARSRSTRTIHRGAEGHRLCRRASRRSLPLSDDAHHRSTHIYRYSYVYDAAACGVGFFFICFFHFGLISAAIYSLAHLPYSHITRSQYPYTRSDSHTSSCPAPGYPLPIGVSCDGIKDAKGGGGEVPLQNLDLQIGVNEIKFPAAISRSNDSATRMKCVPSKTYSAASARRWATTATRGCVCRRADSSAAYRRRADADPVGPVGDKGHQQVQQAAETEAPEEGLARTPGPGQIAAGHHGDGVPPEEGRDDDRLLVQVPVVDLCVWGGGIGKKVENFLSSVDMRF</sequence>
<dbReference type="EMBL" id="CADCXV010001017">
    <property type="protein sequence ID" value="CAB0040379.1"/>
    <property type="molecule type" value="Genomic_DNA"/>
</dbReference>
<protein>
    <submittedName>
        <fullName evidence="3">Uncharacterized protein</fullName>
    </submittedName>
</protein>